<comment type="caution">
    <text evidence="2">The sequence shown here is derived from an EMBL/GenBank/DDBJ whole genome shotgun (WGS) entry which is preliminary data.</text>
</comment>
<protein>
    <recommendedName>
        <fullName evidence="4">Lipoprotein</fullName>
    </recommendedName>
</protein>
<gene>
    <name evidence="2" type="ORF">FS935_01275</name>
</gene>
<dbReference type="OrthoDB" id="1936497at2"/>
<accession>A0A5C6WAA6</accession>
<sequence>MKKTILFMLSSCLLLGLFACSNQNKEANTNNDQNIVNINEQINEEKNENDVRQVVWEQLSSEQQEWIDGSTWKNGKVTEITLNENMMTQVDDKSYKGKEVYLIDFPTTSKSFPNNMIVYADVNTFDYIGNGLVD</sequence>
<feature type="chain" id="PRO_5039056802" description="Lipoprotein" evidence="1">
    <location>
        <begin position="25"/>
        <end position="134"/>
    </location>
</feature>
<evidence type="ECO:0000313" key="3">
    <source>
        <dbReference type="Proteomes" id="UP000321363"/>
    </source>
</evidence>
<organism evidence="2 3">
    <name type="scientific">Metabacillus litoralis</name>
    <dbReference type="NCBI Taxonomy" id="152268"/>
    <lineage>
        <taxon>Bacteria</taxon>
        <taxon>Bacillati</taxon>
        <taxon>Bacillota</taxon>
        <taxon>Bacilli</taxon>
        <taxon>Bacillales</taxon>
        <taxon>Bacillaceae</taxon>
        <taxon>Metabacillus</taxon>
    </lineage>
</organism>
<keyword evidence="3" id="KW-1185">Reference proteome</keyword>
<dbReference type="Proteomes" id="UP000321363">
    <property type="component" value="Unassembled WGS sequence"/>
</dbReference>
<proteinExistence type="predicted"/>
<feature type="signal peptide" evidence="1">
    <location>
        <begin position="1"/>
        <end position="24"/>
    </location>
</feature>
<evidence type="ECO:0000313" key="2">
    <source>
        <dbReference type="EMBL" id="TXC93448.1"/>
    </source>
</evidence>
<evidence type="ECO:0000256" key="1">
    <source>
        <dbReference type="SAM" id="SignalP"/>
    </source>
</evidence>
<dbReference type="AlphaFoldDB" id="A0A5C6WAA6"/>
<reference evidence="2 3" key="1">
    <citation type="journal article" date="2005" name="Int. J. Syst. Evol. Microbiol.">
        <title>Bacillus litoralis sp. nov., isolated from a tidal flat of the Yellow Sea in Korea.</title>
        <authorList>
            <person name="Yoon J.H."/>
            <person name="Oh T.K."/>
        </authorList>
    </citation>
    <scope>NUCLEOTIDE SEQUENCE [LARGE SCALE GENOMIC DNA]</scope>
    <source>
        <strain evidence="2 3">SW-211</strain>
    </source>
</reference>
<name>A0A5C6WAA6_9BACI</name>
<evidence type="ECO:0008006" key="4">
    <source>
        <dbReference type="Google" id="ProtNLM"/>
    </source>
</evidence>
<dbReference type="PROSITE" id="PS51257">
    <property type="entry name" value="PROKAR_LIPOPROTEIN"/>
    <property type="match status" value="1"/>
</dbReference>
<dbReference type="EMBL" id="VOQF01000001">
    <property type="protein sequence ID" value="TXC93448.1"/>
    <property type="molecule type" value="Genomic_DNA"/>
</dbReference>
<keyword evidence="1" id="KW-0732">Signal</keyword>